<dbReference type="GO" id="GO:0005634">
    <property type="term" value="C:nucleus"/>
    <property type="evidence" value="ECO:0007669"/>
    <property type="project" value="UniProtKB-SubCell"/>
</dbReference>
<keyword evidence="4" id="KW-0804">Transcription</keyword>
<dbReference type="AlphaFoldDB" id="A0A1V6PQT9"/>
<comment type="subcellular location">
    <subcellularLocation>
        <location evidence="1">Nucleus</location>
    </subcellularLocation>
</comment>
<evidence type="ECO:0008006" key="9">
    <source>
        <dbReference type="Google" id="ProtNLM"/>
    </source>
</evidence>
<keyword evidence="6" id="KW-0472">Membrane</keyword>
<name>A0A1V6PQT9_9EURO</name>
<feature type="transmembrane region" description="Helical" evidence="6">
    <location>
        <begin position="48"/>
        <end position="77"/>
    </location>
</feature>
<comment type="caution">
    <text evidence="7">The sequence shown here is derived from an EMBL/GenBank/DDBJ whole genome shotgun (WGS) entry which is preliminary data.</text>
</comment>
<protein>
    <recommendedName>
        <fullName evidence="9">Transcription factor domain-containing protein</fullName>
    </recommendedName>
</protein>
<evidence type="ECO:0000313" key="8">
    <source>
        <dbReference type="Proteomes" id="UP000191672"/>
    </source>
</evidence>
<evidence type="ECO:0000313" key="7">
    <source>
        <dbReference type="EMBL" id="OQD79368.1"/>
    </source>
</evidence>
<dbReference type="GO" id="GO:0000981">
    <property type="term" value="F:DNA-binding transcription factor activity, RNA polymerase II-specific"/>
    <property type="evidence" value="ECO:0007669"/>
    <property type="project" value="InterPro"/>
</dbReference>
<evidence type="ECO:0000256" key="6">
    <source>
        <dbReference type="SAM" id="Phobius"/>
    </source>
</evidence>
<organism evidence="7 8">
    <name type="scientific">Penicillium antarcticum</name>
    <dbReference type="NCBI Taxonomy" id="416450"/>
    <lineage>
        <taxon>Eukaryota</taxon>
        <taxon>Fungi</taxon>
        <taxon>Dikarya</taxon>
        <taxon>Ascomycota</taxon>
        <taxon>Pezizomycotina</taxon>
        <taxon>Eurotiomycetes</taxon>
        <taxon>Eurotiomycetidae</taxon>
        <taxon>Eurotiales</taxon>
        <taxon>Aspergillaceae</taxon>
        <taxon>Penicillium</taxon>
    </lineage>
</organism>
<keyword evidence="2" id="KW-0479">Metal-binding</keyword>
<dbReference type="GO" id="GO:0046872">
    <property type="term" value="F:metal ion binding"/>
    <property type="evidence" value="ECO:0007669"/>
    <property type="project" value="UniProtKB-KW"/>
</dbReference>
<evidence type="ECO:0000256" key="3">
    <source>
        <dbReference type="ARBA" id="ARBA00023015"/>
    </source>
</evidence>
<accession>A0A1V6PQT9</accession>
<keyword evidence="3" id="KW-0805">Transcription regulation</keyword>
<dbReference type="CDD" id="cd12148">
    <property type="entry name" value="fungal_TF_MHR"/>
    <property type="match status" value="1"/>
</dbReference>
<dbReference type="OrthoDB" id="3862662at2759"/>
<evidence type="ECO:0000256" key="4">
    <source>
        <dbReference type="ARBA" id="ARBA00023163"/>
    </source>
</evidence>
<dbReference type="InterPro" id="IPR050815">
    <property type="entry name" value="TF_fung"/>
</dbReference>
<reference evidence="8" key="1">
    <citation type="journal article" date="2017" name="Nat. Microbiol.">
        <title>Global analysis of biosynthetic gene clusters reveals vast potential of secondary metabolite production in Penicillium species.</title>
        <authorList>
            <person name="Nielsen J.C."/>
            <person name="Grijseels S."/>
            <person name="Prigent S."/>
            <person name="Ji B."/>
            <person name="Dainat J."/>
            <person name="Nielsen K.F."/>
            <person name="Frisvad J.C."/>
            <person name="Workman M."/>
            <person name="Nielsen J."/>
        </authorList>
    </citation>
    <scope>NUCLEOTIDE SEQUENCE [LARGE SCALE GENOMIC DNA]</scope>
    <source>
        <strain evidence="8">IBT 31811</strain>
    </source>
</reference>
<dbReference type="PANTHER" id="PTHR47338">
    <property type="entry name" value="ZN(II)2CYS6 TRANSCRIPTION FACTOR (EUROFUNG)-RELATED"/>
    <property type="match status" value="1"/>
</dbReference>
<keyword evidence="6" id="KW-1133">Transmembrane helix</keyword>
<gene>
    <name evidence="7" type="ORF">PENANT_c053G02818</name>
</gene>
<dbReference type="EMBL" id="MDYN01000053">
    <property type="protein sequence ID" value="OQD79368.1"/>
    <property type="molecule type" value="Genomic_DNA"/>
</dbReference>
<evidence type="ECO:0000256" key="2">
    <source>
        <dbReference type="ARBA" id="ARBA00022723"/>
    </source>
</evidence>
<keyword evidence="6" id="KW-0812">Transmembrane</keyword>
<proteinExistence type="predicted"/>
<sequence>MAADGAEANLYRQVLQLIHQTGQLVDDLSARYFQGLHRYLPLCSRSNFYGNLITLGAIPSAGFSVLLLTICLTASAAHVDRQSLRRTTNSLVALVQESHPVSIPVIQSRLLLAVYDYTQGRPEDAFQAISGCARMAYAARIHPHFLHNRQKDTVSPGTDIKACSDLDGPQATEAANTWWGIIICERAFFCEVAVSEQPLLTTIPNGDVLLPIEPDTLQPGECLRQDVMLIHEASIAVSCIDSFDVGGFGRSAQAAWLLDQVFKALEIPSLHTRLSQFQVLDNTIQTFLGTLMHQCYANEKLTDFCQPIAITIRSVGPPI</sequence>
<dbReference type="PANTHER" id="PTHR47338:SF20">
    <property type="entry name" value="ZN(II)2CYS6 TRANSCRIPTION FACTOR (EUROFUNG)"/>
    <property type="match status" value="1"/>
</dbReference>
<dbReference type="Proteomes" id="UP000191672">
    <property type="component" value="Unassembled WGS sequence"/>
</dbReference>
<evidence type="ECO:0000256" key="1">
    <source>
        <dbReference type="ARBA" id="ARBA00004123"/>
    </source>
</evidence>
<keyword evidence="8" id="KW-1185">Reference proteome</keyword>
<keyword evidence="5" id="KW-0539">Nucleus</keyword>
<evidence type="ECO:0000256" key="5">
    <source>
        <dbReference type="ARBA" id="ARBA00023242"/>
    </source>
</evidence>